<sequence length="54" mass="6390">MSWWYVRCRRWRIGSHDGTGVQTGNPHTEFVSVIFLLFDETSSPMVFTENKGYY</sequence>
<keyword evidence="2" id="KW-1185">Reference proteome</keyword>
<name>A0A328THR2_9GAMM</name>
<dbReference type="AlphaFoldDB" id="A0A328THR2"/>
<organism evidence="1 2">
    <name type="scientific">Candidatus Erwinia dacicola</name>
    <dbReference type="NCBI Taxonomy" id="252393"/>
    <lineage>
        <taxon>Bacteria</taxon>
        <taxon>Pseudomonadati</taxon>
        <taxon>Pseudomonadota</taxon>
        <taxon>Gammaproteobacteria</taxon>
        <taxon>Enterobacterales</taxon>
        <taxon>Erwiniaceae</taxon>
        <taxon>Erwinia</taxon>
    </lineage>
</organism>
<dbReference type="Proteomes" id="UP000244334">
    <property type="component" value="Unassembled WGS sequence"/>
</dbReference>
<proteinExistence type="predicted"/>
<dbReference type="EMBL" id="LJAM02000508">
    <property type="protein sequence ID" value="RAP69978.1"/>
    <property type="molecule type" value="Genomic_DNA"/>
</dbReference>
<protein>
    <submittedName>
        <fullName evidence="1">Uncharacterized protein</fullName>
    </submittedName>
</protein>
<evidence type="ECO:0000313" key="2">
    <source>
        <dbReference type="Proteomes" id="UP000244334"/>
    </source>
</evidence>
<comment type="caution">
    <text evidence="1">The sequence shown here is derived from an EMBL/GenBank/DDBJ whole genome shotgun (WGS) entry which is preliminary data.</text>
</comment>
<gene>
    <name evidence="1" type="ORF">ACZ87_03224</name>
</gene>
<accession>A0A328THR2</accession>
<reference evidence="1" key="1">
    <citation type="submission" date="2018-04" db="EMBL/GenBank/DDBJ databases">
        <title>Genomes of the Obligate Erwinia dacicola and Facultative Enterobacter sp. OLF Endosymbionts of the Olive Fruit fly, Bactrocera oleae.</title>
        <authorList>
            <person name="Estes A.M."/>
            <person name="Hearn D.J."/>
            <person name="Agarwal S."/>
            <person name="Pierson E.A."/>
            <person name="Dunning-Hotopp J.C."/>
        </authorList>
    </citation>
    <scope>NUCLEOTIDE SEQUENCE [LARGE SCALE GENOMIC DNA]</scope>
    <source>
        <strain evidence="1">Oroville</strain>
    </source>
</reference>
<evidence type="ECO:0000313" key="1">
    <source>
        <dbReference type="EMBL" id="RAP69978.1"/>
    </source>
</evidence>